<feature type="transmembrane region" description="Helical" evidence="8">
    <location>
        <begin position="201"/>
        <end position="221"/>
    </location>
</feature>
<feature type="domain" description="Concentrative nucleoside transporter N-terminal" evidence="9">
    <location>
        <begin position="8"/>
        <end position="81"/>
    </location>
</feature>
<dbReference type="Pfam" id="PF07670">
    <property type="entry name" value="Gate"/>
    <property type="match status" value="1"/>
</dbReference>
<dbReference type="GO" id="GO:0005886">
    <property type="term" value="C:plasma membrane"/>
    <property type="evidence" value="ECO:0007669"/>
    <property type="project" value="UniProtKB-SubCell"/>
</dbReference>
<feature type="transmembrane region" description="Helical" evidence="8">
    <location>
        <begin position="33"/>
        <end position="51"/>
    </location>
</feature>
<dbReference type="EMBL" id="CABDVL010000003">
    <property type="protein sequence ID" value="VTM50440.1"/>
    <property type="molecule type" value="Genomic_DNA"/>
</dbReference>
<evidence type="ECO:0000259" key="9">
    <source>
        <dbReference type="Pfam" id="PF01773"/>
    </source>
</evidence>
<dbReference type="InterPro" id="IPR011657">
    <property type="entry name" value="CNT_C_dom"/>
</dbReference>
<feature type="transmembrane region" description="Helical" evidence="8">
    <location>
        <begin position="173"/>
        <end position="195"/>
    </location>
</feature>
<keyword evidence="3" id="KW-1003">Cell membrane</keyword>
<dbReference type="GO" id="GO:0015293">
    <property type="term" value="F:symporter activity"/>
    <property type="evidence" value="ECO:0007669"/>
    <property type="project" value="TreeGrafter"/>
</dbReference>
<dbReference type="Pfam" id="PF07662">
    <property type="entry name" value="Nucleos_tra2_C"/>
    <property type="match status" value="1"/>
</dbReference>
<evidence type="ECO:0000256" key="8">
    <source>
        <dbReference type="SAM" id="Phobius"/>
    </source>
</evidence>
<feature type="transmembrane region" description="Helical" evidence="8">
    <location>
        <begin position="294"/>
        <end position="315"/>
    </location>
</feature>
<evidence type="ECO:0000256" key="4">
    <source>
        <dbReference type="ARBA" id="ARBA00022692"/>
    </source>
</evidence>
<feature type="domain" description="Nucleoside transporter/FeoB GTPase Gate" evidence="11">
    <location>
        <begin position="98"/>
        <end position="196"/>
    </location>
</feature>
<accession>A0A4P0XLU7</accession>
<evidence type="ECO:0000256" key="3">
    <source>
        <dbReference type="ARBA" id="ARBA00022475"/>
    </source>
</evidence>
<organism evidence="12">
    <name type="scientific">Klebsiella pneumoniae</name>
    <dbReference type="NCBI Taxonomy" id="573"/>
    <lineage>
        <taxon>Bacteria</taxon>
        <taxon>Pseudomonadati</taxon>
        <taxon>Pseudomonadota</taxon>
        <taxon>Gammaproteobacteria</taxon>
        <taxon>Enterobacterales</taxon>
        <taxon>Enterobacteriaceae</taxon>
        <taxon>Klebsiella/Raoultella group</taxon>
        <taxon>Klebsiella</taxon>
        <taxon>Klebsiella pneumoniae complex</taxon>
    </lineage>
</organism>
<keyword evidence="4 8" id="KW-0812">Transmembrane</keyword>
<dbReference type="Pfam" id="PF01773">
    <property type="entry name" value="Nucleos_tra2_N"/>
    <property type="match status" value="1"/>
</dbReference>
<name>A0A4P0XLU7_KLEPN</name>
<feature type="region of interest" description="Disordered" evidence="7">
    <location>
        <begin position="406"/>
        <end position="428"/>
    </location>
</feature>
<evidence type="ECO:0000256" key="7">
    <source>
        <dbReference type="SAM" id="MobiDB-lite"/>
    </source>
</evidence>
<dbReference type="Proteomes" id="UP000507695">
    <property type="component" value="Unassembled WGS sequence"/>
</dbReference>
<sequence>MQILMGLIGMVALLAIAVLLSNNRKAINLRTVLGAWIIQVGIGALILYVPAGRAALLAMSNGVASVIAYGNEGISFIFGGLVSDKMFEVFGGGGFVFALRVLPVIVFFSSLIAVLYYLGIMQLVIRILGGALRAVLKTSRTESLSATANIFVGQTEAPLVVRPYIATMTRSELFAVMCGGLASVAGSVLAGYAQMGVPLEYLIAASFMAAPGGLLFAKIIVPETEKPDDNPAHDSQSADADKPANVLDAAASGAASGMQLALNVGAMLLAFIALIALLNGILSGVGGWFNHPELSLQMILGWIFSPLAWVIGVPWHEATVAGAFIGQKLIINEFVAYMNFGEYFKGGCRSGGGRAAGHFRSHQSHYLFRAVRLCQPVIDRHSDWRTRGNGAQPAAGYRSAWATCGSSGDAVQPDERHHRRGFSRPVSLSPEPAATVPLVLL</sequence>
<gene>
    <name evidence="12" type="primary">nupX</name>
    <name evidence="12" type="ORF">NCTC9183_01364</name>
</gene>
<evidence type="ECO:0000313" key="12">
    <source>
        <dbReference type="EMBL" id="VTM50440.1"/>
    </source>
</evidence>
<feature type="transmembrane region" description="Helical" evidence="8">
    <location>
        <begin position="63"/>
        <end position="83"/>
    </location>
</feature>
<dbReference type="PANTHER" id="PTHR10590">
    <property type="entry name" value="SODIUM/NUCLEOSIDE COTRANSPORTER"/>
    <property type="match status" value="1"/>
</dbReference>
<protein>
    <submittedName>
        <fullName evidence="12">Nucleoside permease NupC</fullName>
    </submittedName>
</protein>
<feature type="transmembrane region" description="Helical" evidence="8">
    <location>
        <begin position="95"/>
        <end position="118"/>
    </location>
</feature>
<comment type="similarity">
    <text evidence="2">Belongs to the concentrative nucleoside transporter (CNT) (TC 2.A.41) family.</text>
</comment>
<feature type="domain" description="Concentrative nucleoside transporter C-terminal" evidence="10">
    <location>
        <begin position="201"/>
        <end position="344"/>
    </location>
</feature>
<evidence type="ECO:0000256" key="1">
    <source>
        <dbReference type="ARBA" id="ARBA00004651"/>
    </source>
</evidence>
<evidence type="ECO:0000259" key="10">
    <source>
        <dbReference type="Pfam" id="PF07662"/>
    </source>
</evidence>
<keyword evidence="6 8" id="KW-0472">Membrane</keyword>
<keyword evidence="5 8" id="KW-1133">Transmembrane helix</keyword>
<dbReference type="PANTHER" id="PTHR10590:SF4">
    <property type="entry name" value="SOLUTE CARRIER FAMILY 28 MEMBER 3"/>
    <property type="match status" value="1"/>
</dbReference>
<comment type="subcellular location">
    <subcellularLocation>
        <location evidence="1">Cell membrane</location>
        <topology evidence="1">Multi-pass membrane protein</topology>
    </subcellularLocation>
</comment>
<evidence type="ECO:0000259" key="11">
    <source>
        <dbReference type="Pfam" id="PF07670"/>
    </source>
</evidence>
<evidence type="ECO:0000256" key="6">
    <source>
        <dbReference type="ARBA" id="ARBA00023136"/>
    </source>
</evidence>
<evidence type="ECO:0000256" key="2">
    <source>
        <dbReference type="ARBA" id="ARBA00009033"/>
    </source>
</evidence>
<proteinExistence type="inferred from homology"/>
<dbReference type="InterPro" id="IPR011642">
    <property type="entry name" value="Gate_dom"/>
</dbReference>
<dbReference type="InterPro" id="IPR008276">
    <property type="entry name" value="C_nuclsd_transpt"/>
</dbReference>
<reference evidence="12" key="1">
    <citation type="submission" date="2019-04" db="EMBL/GenBank/DDBJ databases">
        <authorList>
            <consortium name="Pathogen Informatics"/>
        </authorList>
    </citation>
    <scope>NUCLEOTIDE SEQUENCE</scope>
    <source>
        <strain evidence="12">NCTC9183</strain>
    </source>
</reference>
<dbReference type="InterPro" id="IPR002668">
    <property type="entry name" value="CNT_N_dom"/>
</dbReference>
<dbReference type="AlphaFoldDB" id="A0A4P0XLU7"/>
<dbReference type="GO" id="GO:0005337">
    <property type="term" value="F:nucleoside transmembrane transporter activity"/>
    <property type="evidence" value="ECO:0007669"/>
    <property type="project" value="InterPro"/>
</dbReference>
<evidence type="ECO:0000256" key="5">
    <source>
        <dbReference type="ARBA" id="ARBA00022989"/>
    </source>
</evidence>
<feature type="transmembrane region" description="Helical" evidence="8">
    <location>
        <begin position="260"/>
        <end position="282"/>
    </location>
</feature>